<evidence type="ECO:0000313" key="2">
    <source>
        <dbReference type="Proteomes" id="UP000054107"/>
    </source>
</evidence>
<dbReference type="PANTHER" id="PTHR45786">
    <property type="entry name" value="DNA BINDING PROTEIN-LIKE"/>
    <property type="match status" value="1"/>
</dbReference>
<dbReference type="Proteomes" id="UP000054107">
    <property type="component" value="Unassembled WGS sequence"/>
</dbReference>
<evidence type="ECO:0008006" key="3">
    <source>
        <dbReference type="Google" id="ProtNLM"/>
    </source>
</evidence>
<dbReference type="OrthoDB" id="1748060at2759"/>
<reference evidence="1 2" key="1">
    <citation type="submission" date="2014-09" db="EMBL/GenBank/DDBJ databases">
        <authorList>
            <person name="Ellenberger Sabrina"/>
        </authorList>
    </citation>
    <scope>NUCLEOTIDE SEQUENCE [LARGE SCALE GENOMIC DNA]</scope>
    <source>
        <strain evidence="1 2">CBS 412.66</strain>
    </source>
</reference>
<gene>
    <name evidence="1" type="primary">PARPA_08549.1 scaffold 33340</name>
</gene>
<evidence type="ECO:0000313" key="1">
    <source>
        <dbReference type="EMBL" id="CEP14370.1"/>
    </source>
</evidence>
<dbReference type="PANTHER" id="PTHR45786:SF74">
    <property type="entry name" value="ATP-DEPENDENT DNA HELICASE"/>
    <property type="match status" value="1"/>
</dbReference>
<organism evidence="1 2">
    <name type="scientific">Parasitella parasitica</name>
    <dbReference type="NCBI Taxonomy" id="35722"/>
    <lineage>
        <taxon>Eukaryota</taxon>
        <taxon>Fungi</taxon>
        <taxon>Fungi incertae sedis</taxon>
        <taxon>Mucoromycota</taxon>
        <taxon>Mucoromycotina</taxon>
        <taxon>Mucoromycetes</taxon>
        <taxon>Mucorales</taxon>
        <taxon>Mucorineae</taxon>
        <taxon>Mucoraceae</taxon>
        <taxon>Parasitella</taxon>
    </lineage>
</organism>
<name>A0A0B7NG65_9FUNG</name>
<accession>A0A0B7NG65</accession>
<dbReference type="AlphaFoldDB" id="A0A0B7NG65"/>
<keyword evidence="2" id="KW-1185">Reference proteome</keyword>
<sequence length="157" mass="17560">MSSLWKKGHSRSHGNCAMNFTAQNRVSYLNIARDPALPEVQRNNIEAMDIICSSCGAHMWMSEKKSNSSMATPVFQVCCAAGQAILRRLAPLPEQIVNLLKNNDAESKEFRENIRSYNSALSFTSMNADLDRRYASNQHGAYAFRIHGGVYHLMSST</sequence>
<dbReference type="EMBL" id="LN731193">
    <property type="protein sequence ID" value="CEP14370.1"/>
    <property type="molecule type" value="Genomic_DNA"/>
</dbReference>
<proteinExistence type="predicted"/>
<dbReference type="STRING" id="35722.A0A0B7NG65"/>
<protein>
    <recommendedName>
        <fullName evidence="3">Helitron helicase-like domain-containing protein</fullName>
    </recommendedName>
</protein>